<feature type="compositionally biased region" description="Polar residues" evidence="9">
    <location>
        <begin position="262"/>
        <end position="273"/>
    </location>
</feature>
<keyword evidence="3 8" id="KW-0863">Zinc-finger</keyword>
<evidence type="ECO:0000256" key="7">
    <source>
        <dbReference type="ARBA" id="ARBA00023242"/>
    </source>
</evidence>
<dbReference type="Pfam" id="PF08550">
    <property type="entry name" value="GATA_AreA"/>
    <property type="match status" value="1"/>
</dbReference>
<dbReference type="InterPro" id="IPR039355">
    <property type="entry name" value="Transcription_factor_GATA"/>
</dbReference>
<dbReference type="GO" id="GO:0000981">
    <property type="term" value="F:DNA-binding transcription factor activity, RNA polymerase II-specific"/>
    <property type="evidence" value="ECO:0007669"/>
    <property type="project" value="TreeGrafter"/>
</dbReference>
<dbReference type="GO" id="GO:0005634">
    <property type="term" value="C:nucleus"/>
    <property type="evidence" value="ECO:0007669"/>
    <property type="project" value="UniProtKB-SubCell"/>
</dbReference>
<feature type="region of interest" description="Disordered" evidence="9">
    <location>
        <begin position="616"/>
        <end position="702"/>
    </location>
</feature>
<dbReference type="PRINTS" id="PR00619">
    <property type="entry name" value="GATAZNFINGER"/>
</dbReference>
<dbReference type="GO" id="GO:0000122">
    <property type="term" value="P:negative regulation of transcription by RNA polymerase II"/>
    <property type="evidence" value="ECO:0007669"/>
    <property type="project" value="TreeGrafter"/>
</dbReference>
<feature type="domain" description="GATA-type" evidence="10">
    <location>
        <begin position="697"/>
        <end position="750"/>
    </location>
</feature>
<gene>
    <name evidence="11" type="ORF">KGF57_002430</name>
</gene>
<feature type="compositionally biased region" description="Polar residues" evidence="9">
    <location>
        <begin position="830"/>
        <end position="851"/>
    </location>
</feature>
<keyword evidence="5" id="KW-0805">Transcription regulation</keyword>
<feature type="region of interest" description="Disordered" evidence="9">
    <location>
        <begin position="1"/>
        <end position="106"/>
    </location>
</feature>
<protein>
    <submittedName>
        <fullName evidence="11">GAT1</fullName>
    </submittedName>
</protein>
<evidence type="ECO:0000256" key="5">
    <source>
        <dbReference type="ARBA" id="ARBA00023015"/>
    </source>
</evidence>
<evidence type="ECO:0000256" key="9">
    <source>
        <dbReference type="SAM" id="MobiDB-lite"/>
    </source>
</evidence>
<evidence type="ECO:0000256" key="8">
    <source>
        <dbReference type="PROSITE-ProRule" id="PRU00094"/>
    </source>
</evidence>
<dbReference type="InterPro" id="IPR013088">
    <property type="entry name" value="Znf_NHR/GATA"/>
</dbReference>
<dbReference type="Proteomes" id="UP001204833">
    <property type="component" value="Unassembled WGS sequence"/>
</dbReference>
<dbReference type="PROSITE" id="PS00344">
    <property type="entry name" value="GATA_ZN_FINGER_1"/>
    <property type="match status" value="1"/>
</dbReference>
<dbReference type="GO" id="GO:0045944">
    <property type="term" value="P:positive regulation of transcription by RNA polymerase II"/>
    <property type="evidence" value="ECO:0007669"/>
    <property type="project" value="TreeGrafter"/>
</dbReference>
<keyword evidence="4" id="KW-0862">Zinc</keyword>
<dbReference type="GO" id="GO:0008270">
    <property type="term" value="F:zinc ion binding"/>
    <property type="evidence" value="ECO:0007669"/>
    <property type="project" value="UniProtKB-KW"/>
</dbReference>
<dbReference type="Pfam" id="PF00320">
    <property type="entry name" value="GATA"/>
    <property type="match status" value="1"/>
</dbReference>
<evidence type="ECO:0000313" key="12">
    <source>
        <dbReference type="Proteomes" id="UP001204833"/>
    </source>
</evidence>
<feature type="compositionally biased region" description="Polar residues" evidence="9">
    <location>
        <begin position="1"/>
        <end position="21"/>
    </location>
</feature>
<dbReference type="GO" id="GO:0000978">
    <property type="term" value="F:RNA polymerase II cis-regulatory region sequence-specific DNA binding"/>
    <property type="evidence" value="ECO:0007669"/>
    <property type="project" value="TreeGrafter"/>
</dbReference>
<feature type="compositionally biased region" description="Low complexity" evidence="9">
    <location>
        <begin position="852"/>
        <end position="881"/>
    </location>
</feature>
<dbReference type="SMART" id="SM00401">
    <property type="entry name" value="ZnF_GATA"/>
    <property type="match status" value="1"/>
</dbReference>
<evidence type="ECO:0000256" key="1">
    <source>
        <dbReference type="ARBA" id="ARBA00004123"/>
    </source>
</evidence>
<dbReference type="SUPFAM" id="SSF57716">
    <property type="entry name" value="Glucocorticoid receptor-like (DNA-binding domain)"/>
    <property type="match status" value="1"/>
</dbReference>
<organism evidence="11 12">
    <name type="scientific">Candida theae</name>
    <dbReference type="NCBI Taxonomy" id="1198502"/>
    <lineage>
        <taxon>Eukaryota</taxon>
        <taxon>Fungi</taxon>
        <taxon>Dikarya</taxon>
        <taxon>Ascomycota</taxon>
        <taxon>Saccharomycotina</taxon>
        <taxon>Pichiomycetes</taxon>
        <taxon>Debaryomycetaceae</taxon>
        <taxon>Candida/Lodderomyces clade</taxon>
        <taxon>Candida</taxon>
    </lineage>
</organism>
<feature type="compositionally biased region" description="Low complexity" evidence="9">
    <location>
        <begin position="235"/>
        <end position="256"/>
    </location>
</feature>
<dbReference type="Gene3D" id="3.30.50.10">
    <property type="entry name" value="Erythroid Transcription Factor GATA-1, subunit A"/>
    <property type="match status" value="1"/>
</dbReference>
<dbReference type="RefSeq" id="XP_051609032.1">
    <property type="nucleotide sequence ID" value="XM_051751743.1"/>
</dbReference>
<evidence type="ECO:0000259" key="10">
    <source>
        <dbReference type="PROSITE" id="PS50114"/>
    </source>
</evidence>
<dbReference type="PANTHER" id="PTHR10071">
    <property type="entry name" value="TRANSCRIPTION FACTOR GATA FAMILY MEMBER"/>
    <property type="match status" value="1"/>
</dbReference>
<dbReference type="PROSITE" id="PS50114">
    <property type="entry name" value="GATA_ZN_FINGER_2"/>
    <property type="match status" value="1"/>
</dbReference>
<dbReference type="CDD" id="cd00202">
    <property type="entry name" value="ZnF_GATA"/>
    <property type="match status" value="1"/>
</dbReference>
<keyword evidence="12" id="KW-1185">Reference proteome</keyword>
<evidence type="ECO:0000256" key="6">
    <source>
        <dbReference type="ARBA" id="ARBA00023163"/>
    </source>
</evidence>
<comment type="caution">
    <text evidence="11">The sequence shown here is derived from an EMBL/GenBank/DDBJ whole genome shotgun (WGS) entry which is preliminary data.</text>
</comment>
<evidence type="ECO:0000256" key="4">
    <source>
        <dbReference type="ARBA" id="ARBA00022833"/>
    </source>
</evidence>
<evidence type="ECO:0000256" key="2">
    <source>
        <dbReference type="ARBA" id="ARBA00022723"/>
    </source>
</evidence>
<feature type="region of interest" description="Disordered" evidence="9">
    <location>
        <begin position="216"/>
        <end position="287"/>
    </location>
</feature>
<keyword evidence="2" id="KW-0479">Metal-binding</keyword>
<feature type="compositionally biased region" description="Low complexity" evidence="9">
    <location>
        <begin position="790"/>
        <end position="815"/>
    </location>
</feature>
<dbReference type="InterPro" id="IPR013860">
    <property type="entry name" value="AreA_GATA"/>
</dbReference>
<feature type="compositionally biased region" description="Low complexity" evidence="9">
    <location>
        <begin position="22"/>
        <end position="43"/>
    </location>
</feature>
<dbReference type="EMBL" id="JAIHNG010000116">
    <property type="protein sequence ID" value="KAI5958585.1"/>
    <property type="molecule type" value="Genomic_DNA"/>
</dbReference>
<keyword evidence="6" id="KW-0804">Transcription</keyword>
<evidence type="ECO:0000313" key="11">
    <source>
        <dbReference type="EMBL" id="KAI5958585.1"/>
    </source>
</evidence>
<feature type="region of interest" description="Disordered" evidence="9">
    <location>
        <begin position="385"/>
        <end position="429"/>
    </location>
</feature>
<keyword evidence="7" id="KW-0539">Nucleus</keyword>
<dbReference type="GeneID" id="76150489"/>
<reference evidence="11 12" key="1">
    <citation type="journal article" date="2022" name="DNA Res.">
        <title>Genome analysis of five recently described species of the CUG-Ser clade uncovers Candida theae as a new hybrid lineage with pathogenic potential in the Candida parapsilosis species complex.</title>
        <authorList>
            <person name="Mixao V."/>
            <person name="Del Olmo V."/>
            <person name="Hegedusova E."/>
            <person name="Saus E."/>
            <person name="Pryszcz L."/>
            <person name="Cillingova A."/>
            <person name="Nosek J."/>
            <person name="Gabaldon T."/>
        </authorList>
    </citation>
    <scope>NUCLEOTIDE SEQUENCE [LARGE SCALE GENOMIC DNA]</scope>
    <source>
        <strain evidence="11 12">CBS 12239</strain>
    </source>
</reference>
<dbReference type="FunFam" id="3.30.50.10:FF:000007">
    <property type="entry name" value="Nitrogen regulatory AreA, N-terminal"/>
    <property type="match status" value="1"/>
</dbReference>
<feature type="compositionally biased region" description="Gly residues" evidence="9">
    <location>
        <begin position="682"/>
        <end position="691"/>
    </location>
</feature>
<accession>A0AAD5FYT4</accession>
<feature type="compositionally biased region" description="Low complexity" evidence="9">
    <location>
        <begin position="666"/>
        <end position="681"/>
    </location>
</feature>
<evidence type="ECO:0000256" key="3">
    <source>
        <dbReference type="ARBA" id="ARBA00022771"/>
    </source>
</evidence>
<feature type="compositionally biased region" description="Polar residues" evidence="9">
    <location>
        <begin position="66"/>
        <end position="78"/>
    </location>
</feature>
<dbReference type="PANTHER" id="PTHR10071:SF281">
    <property type="entry name" value="BOX A-BINDING FACTOR-RELATED"/>
    <property type="match status" value="1"/>
</dbReference>
<proteinExistence type="predicted"/>
<dbReference type="InterPro" id="IPR000679">
    <property type="entry name" value="Znf_GATA"/>
</dbReference>
<comment type="subcellular location">
    <subcellularLocation>
        <location evidence="1">Nucleus</location>
    </subcellularLocation>
</comment>
<dbReference type="AlphaFoldDB" id="A0AAD5FYT4"/>
<feature type="compositionally biased region" description="Basic residues" evidence="9">
    <location>
        <begin position="817"/>
        <end position="829"/>
    </location>
</feature>
<feature type="compositionally biased region" description="Polar residues" evidence="9">
    <location>
        <begin position="399"/>
        <end position="410"/>
    </location>
</feature>
<sequence>MSITSPAMSSNHDSPSSFLSAQIQARRLYQQQQQQHQNQQAHQSPSDNTHREKQQQEEQQQGVEVDNSNSSSTAHHQVSSPSKHRSSHPSTPTANMKFKFNPNGIYGGKDSHNNGINLSQVLTNEYDHVESLWKLYNKARDSLPYNTRMENLTWRMMHLTSSSSYNRKRFEMDKHLHEEKEMELYNSKDAMHHDDANSALWSNVIEDFDMFNDIDANLNTPGDHQHNDVSTPTGLHQSDQQRQHLQQRQQQHSSDLFKSHKSTNTSSTISASPRTHHPNHGSDRMITDDDFDYVAHIKKLGATNFASPNRGNNNRVADDFLGGGGGMTSISNIPRKRSAQFSPSLSAVTSGIAQQNSRTKSNLSQQLHDYDKFGLDFLNQHHQHQDQHNLAADQGDAFTPSSFQSNSGHFQHSHHQNHPQLHYPQASSSAPPAAASFEFSLDPLAFEGPNDNFREVNMNSSFPDSFASSYEKPLFDDFVHSPTTNGGGESLSSSLSTIIPSSTQFSTSSSSISHHVPASVNPRRSITATPSNLLRQESLVSISDYADSQNTFQNHLIHGDTIYSRSAMVTPTQQLNNNHQFSRSLNQNEQFLNNQSLSLNNHADAFKVTLPSQIGQTGHNNFFDDVNGPSPPPGSGKKPRRTKSTKQHSSKNKNSGDSGEVDTGRAATTSTSTTATNSNSGGHSGGSGTGTNGASASDAGQSCTNCHTKTTPLWRRNPQGQPLCNACGLFLKLHGVTRPLSLKTDIIKKRQRTTVNKKDETDGDDLNPTALKKDKDDRKSGSGGGGGGAASATSNSASQSTVASSSSSSSSSSAGVRKARRPSIKRNKSSTKVAESILSRNLAHSLSASPVTATNPSPTSSFASAPSQKLSYNNNESVVEGSGSGLSGDYDWLRY</sequence>
<feature type="compositionally biased region" description="Polar residues" evidence="9">
    <location>
        <begin position="217"/>
        <end position="234"/>
    </location>
</feature>
<feature type="compositionally biased region" description="Basic and acidic residues" evidence="9">
    <location>
        <begin position="771"/>
        <end position="780"/>
    </location>
</feature>
<feature type="region of interest" description="Disordered" evidence="9">
    <location>
        <begin position="753"/>
        <end position="895"/>
    </location>
</feature>
<name>A0AAD5FYT4_9ASCO</name>
<feature type="compositionally biased region" description="Basic residues" evidence="9">
    <location>
        <begin position="637"/>
        <end position="651"/>
    </location>
</feature>